<gene>
    <name evidence="1" type="ORF">G7B40_015710</name>
</gene>
<reference evidence="2" key="1">
    <citation type="journal article" date="2021" name="Science">
        <title>Hunting the eagle killer: A cyanobacterial neurotoxin causes vacuolar myelinopathy.</title>
        <authorList>
            <person name="Breinlinger S."/>
            <person name="Phillips T.J."/>
            <person name="Haram B.N."/>
            <person name="Mares J."/>
            <person name="Martinez Yerena J.A."/>
            <person name="Hrouzek P."/>
            <person name="Sobotka R."/>
            <person name="Henderson W.M."/>
            <person name="Schmieder P."/>
            <person name="Williams S.M."/>
            <person name="Lauderdale J.D."/>
            <person name="Wilde H.D."/>
            <person name="Gerrin W."/>
            <person name="Kust A."/>
            <person name="Washington J.W."/>
            <person name="Wagner C."/>
            <person name="Geier B."/>
            <person name="Liebeke M."/>
            <person name="Enke H."/>
            <person name="Niedermeyer T.H.J."/>
            <person name="Wilde S.B."/>
        </authorList>
    </citation>
    <scope>NUCLEOTIDE SEQUENCE [LARGE SCALE GENOMIC DNA]</scope>
    <source>
        <strain evidence="2">Thurmond2011</strain>
    </source>
</reference>
<dbReference type="Proteomes" id="UP000667802">
    <property type="component" value="Unassembled WGS sequence"/>
</dbReference>
<proteinExistence type="predicted"/>
<evidence type="ECO:0000313" key="1">
    <source>
        <dbReference type="EMBL" id="MDR9895999.1"/>
    </source>
</evidence>
<sequence length="170" mass="18496">MSAKFKLCLIVIFSIFATAATGVYILLRQPSTAVSGMSNGEVYQLASATQGKETQENPERLNYKPIPLESINSALQGSDPADLALNAFNSVESNRIPLKVEVAYPQTNQAMVTITQPKQGNNSISAIKYRVELTTFGRSLLVTSPRMWQIVWAGSQVQCLPGNKLKNASC</sequence>
<dbReference type="RefSeq" id="WP_208355379.1">
    <property type="nucleotide sequence ID" value="NZ_JAALHA020000006.1"/>
</dbReference>
<protein>
    <submittedName>
        <fullName evidence="1">Uncharacterized protein</fullName>
    </submittedName>
</protein>
<organism evidence="1 2">
    <name type="scientific">Aetokthonos hydrillicola Thurmond2011</name>
    <dbReference type="NCBI Taxonomy" id="2712845"/>
    <lineage>
        <taxon>Bacteria</taxon>
        <taxon>Bacillati</taxon>
        <taxon>Cyanobacteriota</taxon>
        <taxon>Cyanophyceae</taxon>
        <taxon>Nostocales</taxon>
        <taxon>Hapalosiphonaceae</taxon>
        <taxon>Aetokthonos</taxon>
    </lineage>
</organism>
<dbReference type="AlphaFoldDB" id="A0AAP5MAS8"/>
<dbReference type="EMBL" id="JAALHA020000006">
    <property type="protein sequence ID" value="MDR9895999.1"/>
    <property type="molecule type" value="Genomic_DNA"/>
</dbReference>
<accession>A0AAP5MAS8</accession>
<keyword evidence="2" id="KW-1185">Reference proteome</keyword>
<evidence type="ECO:0000313" key="2">
    <source>
        <dbReference type="Proteomes" id="UP000667802"/>
    </source>
</evidence>
<comment type="caution">
    <text evidence="1">The sequence shown here is derived from an EMBL/GenBank/DDBJ whole genome shotgun (WGS) entry which is preliminary data.</text>
</comment>
<name>A0AAP5MAS8_9CYAN</name>